<dbReference type="RefSeq" id="WP_097192427.1">
    <property type="nucleotide sequence ID" value="NZ_OBKZ01000040.1"/>
</dbReference>
<comment type="caution">
    <text evidence="2">The sequence shown here is derived from an EMBL/GenBank/DDBJ whole genome shotgun (WGS) entry which is preliminary data.</text>
</comment>
<evidence type="ECO:0000256" key="1">
    <source>
        <dbReference type="SAM" id="MobiDB-lite"/>
    </source>
</evidence>
<dbReference type="InterPro" id="IPR006522">
    <property type="entry name" value="Phage_virion_morphogenesis"/>
</dbReference>
<organism evidence="2 3">
    <name type="scientific">Pseudomonas lundensis</name>
    <dbReference type="NCBI Taxonomy" id="86185"/>
    <lineage>
        <taxon>Bacteria</taxon>
        <taxon>Pseudomonadati</taxon>
        <taxon>Pseudomonadota</taxon>
        <taxon>Gammaproteobacteria</taxon>
        <taxon>Pseudomonadales</taxon>
        <taxon>Pseudomonadaceae</taxon>
        <taxon>Pseudomonas</taxon>
    </lineage>
</organism>
<proteinExistence type="predicted"/>
<dbReference type="Proteomes" id="UP000219564">
    <property type="component" value="Unassembled WGS sequence"/>
</dbReference>
<name>A0AAX2HAA9_9PSED</name>
<accession>A0AAX2HAA9</accession>
<evidence type="ECO:0000313" key="3">
    <source>
        <dbReference type="Proteomes" id="UP000219564"/>
    </source>
</evidence>
<sequence>MTNNLEALEDWAGVLLSKLEPAARSKLARSLAQKLRRSQQQRVKQQRNPDGGSYAARKPRDLKGKKGRIKRQVKMFQKLPKASYLKAKGDGQSITVGFTGRVARIARVHQFGLQDRAEANAPEVRYEQRELLGLTDIDHELIKDELSNFLLILHK</sequence>
<evidence type="ECO:0000313" key="2">
    <source>
        <dbReference type="EMBL" id="SOB53763.1"/>
    </source>
</evidence>
<feature type="region of interest" description="Disordered" evidence="1">
    <location>
        <begin position="30"/>
        <end position="68"/>
    </location>
</feature>
<dbReference type="AlphaFoldDB" id="A0AAX2HAA9"/>
<reference evidence="2 3" key="1">
    <citation type="submission" date="2017-08" db="EMBL/GenBank/DDBJ databases">
        <authorList>
            <person name="Chaillou S."/>
        </authorList>
    </citation>
    <scope>NUCLEOTIDE SEQUENCE [LARGE SCALE GENOMIC DNA]</scope>
    <source>
        <strain evidence="2 3">MFPA15A1205</strain>
    </source>
</reference>
<protein>
    <submittedName>
        <fullName evidence="2">Phage-related tail protein</fullName>
    </submittedName>
</protein>
<dbReference type="NCBIfam" id="TIGR01635">
    <property type="entry name" value="tail_comp_S"/>
    <property type="match status" value="1"/>
</dbReference>
<dbReference type="EMBL" id="OBKZ01000040">
    <property type="protein sequence ID" value="SOB53763.1"/>
    <property type="molecule type" value="Genomic_DNA"/>
</dbReference>
<gene>
    <name evidence="2" type="ORF">PLUA15_450014</name>
</gene>
<dbReference type="Pfam" id="PF05069">
    <property type="entry name" value="Phage_tail_S"/>
    <property type="match status" value="1"/>
</dbReference>